<comment type="caution">
    <text evidence="2">The sequence shown here is derived from an EMBL/GenBank/DDBJ whole genome shotgun (WGS) entry which is preliminary data.</text>
</comment>
<proteinExistence type="predicted"/>
<dbReference type="SMART" id="SM00530">
    <property type="entry name" value="HTH_XRE"/>
    <property type="match status" value="1"/>
</dbReference>
<evidence type="ECO:0000259" key="1">
    <source>
        <dbReference type="PROSITE" id="PS50943"/>
    </source>
</evidence>
<protein>
    <submittedName>
        <fullName evidence="2">Transcriptional regulator with XRE-family HTH domain/tetratricopeptide (TPR) repeat protein</fullName>
    </submittedName>
</protein>
<dbReference type="PANTHER" id="PTHR47691">
    <property type="entry name" value="REGULATOR-RELATED"/>
    <property type="match status" value="1"/>
</dbReference>
<evidence type="ECO:0000313" key="2">
    <source>
        <dbReference type="EMBL" id="MBP2416810.1"/>
    </source>
</evidence>
<accession>A0ABS4Z7U9</accession>
<dbReference type="InterPro" id="IPR010982">
    <property type="entry name" value="Lambda_DNA-bd_dom_sf"/>
</dbReference>
<sequence>MTQVGSPRAAVPVAAPGTDGLGPLLRRLRQARGWTLEQLAERSGVSDRALSNLERGRSLGPQARTVTALADALDLVDDERAQLDAAAAAGRPRPGAPAPLGGLPADVPDFTGRARELAALDALVAGRDGAGHPHVLVVSGAAGQGKTSVAVHAAHRLAAAFPDGRLFLPLRGLDPEPLEPDAALTRLLRALGVPERQVPAGAEDRAALYQRTLADRAVLVVLDNAGYEAQVRPLLPTTGRSLALVTSRRVLTGVEHAERLVLGSLDPADARALLAGLAGPRPGPAEEAALAEVARLCGGMPLALRIAGNRLRSRPGWTAAAFAARLADEDSRLQRLTAGDLGVEGAFMTSYDQLSDRARATFRLLALVPGPDLSAGVAAAVTGTDVDAVEPVLDELLELGLLHAVPGDRYGSHDLLHLYARVRLQAETSAEERAEAAARLDDWLLRTAVDAGRWFEPSWAAAPPVPDPRAPLPDAAAAHAWLEAEAVSWLPALRTAAAAGRHARVVEVAEAMHWFSDRWVFWGHWDEVFTLSLAAARALGDPHLEVVHLNYLAWAQSVCLRRHELSLATSAEAAALARRTGDDAQAGWALTYAAFAAARLGDPAAVLARAAEATELFTATGDREGESQARLLSATAMRDLGRFADAAAAARALLAALADPERAPAAPVAAFTTVQVQRLLGRLHEATGRPDAAAAAYRAALAQPAAALSTWVEGLLRQALGRLLLADGDAPAAAADAGRAELLRAQALFTAAGSPELVEETRRLLVG</sequence>
<dbReference type="EMBL" id="JAGIOB010000001">
    <property type="protein sequence ID" value="MBP2416810.1"/>
    <property type="molecule type" value="Genomic_DNA"/>
</dbReference>
<name>A0ABS4Z7U9_9ACTN</name>
<dbReference type="PANTHER" id="PTHR47691:SF3">
    <property type="entry name" value="HTH-TYPE TRANSCRIPTIONAL REGULATOR RV0890C-RELATED"/>
    <property type="match status" value="1"/>
</dbReference>
<feature type="domain" description="HTH cro/C1-type" evidence="1">
    <location>
        <begin position="25"/>
        <end position="83"/>
    </location>
</feature>
<dbReference type="RefSeq" id="WP_210054800.1">
    <property type="nucleotide sequence ID" value="NZ_BAAAMH010000013.1"/>
</dbReference>
<dbReference type="SUPFAM" id="SSF47413">
    <property type="entry name" value="lambda repressor-like DNA-binding domains"/>
    <property type="match status" value="1"/>
</dbReference>
<reference evidence="2 3" key="1">
    <citation type="submission" date="2021-03" db="EMBL/GenBank/DDBJ databases">
        <title>Sequencing the genomes of 1000 actinobacteria strains.</title>
        <authorList>
            <person name="Klenk H.-P."/>
        </authorList>
    </citation>
    <scope>NUCLEOTIDE SEQUENCE [LARGE SCALE GENOMIC DNA]</scope>
    <source>
        <strain evidence="2 3">DSM 12936</strain>
    </source>
</reference>
<dbReference type="InterPro" id="IPR027417">
    <property type="entry name" value="P-loop_NTPase"/>
</dbReference>
<dbReference type="PRINTS" id="PR00364">
    <property type="entry name" value="DISEASERSIST"/>
</dbReference>
<dbReference type="Gene3D" id="3.40.50.300">
    <property type="entry name" value="P-loop containing nucleotide triphosphate hydrolases"/>
    <property type="match status" value="1"/>
</dbReference>
<dbReference type="Proteomes" id="UP000758168">
    <property type="component" value="Unassembled WGS sequence"/>
</dbReference>
<dbReference type="Gene3D" id="1.25.40.10">
    <property type="entry name" value="Tetratricopeptide repeat domain"/>
    <property type="match status" value="1"/>
</dbReference>
<keyword evidence="3" id="KW-1185">Reference proteome</keyword>
<dbReference type="Pfam" id="PF13560">
    <property type="entry name" value="HTH_31"/>
    <property type="match status" value="1"/>
</dbReference>
<dbReference type="PROSITE" id="PS50943">
    <property type="entry name" value="HTH_CROC1"/>
    <property type="match status" value="1"/>
</dbReference>
<gene>
    <name evidence="2" type="ORF">JOF54_001732</name>
</gene>
<organism evidence="2 3">
    <name type="scientific">Microlunatus capsulatus</name>
    <dbReference type="NCBI Taxonomy" id="99117"/>
    <lineage>
        <taxon>Bacteria</taxon>
        <taxon>Bacillati</taxon>
        <taxon>Actinomycetota</taxon>
        <taxon>Actinomycetes</taxon>
        <taxon>Propionibacteriales</taxon>
        <taxon>Propionibacteriaceae</taxon>
        <taxon>Microlunatus</taxon>
    </lineage>
</organism>
<dbReference type="InterPro" id="IPR011990">
    <property type="entry name" value="TPR-like_helical_dom_sf"/>
</dbReference>
<dbReference type="InterPro" id="IPR001387">
    <property type="entry name" value="Cro/C1-type_HTH"/>
</dbReference>
<dbReference type="Gene3D" id="1.10.260.40">
    <property type="entry name" value="lambda repressor-like DNA-binding domains"/>
    <property type="match status" value="1"/>
</dbReference>
<dbReference type="SUPFAM" id="SSF48452">
    <property type="entry name" value="TPR-like"/>
    <property type="match status" value="1"/>
</dbReference>
<dbReference type="CDD" id="cd00093">
    <property type="entry name" value="HTH_XRE"/>
    <property type="match status" value="1"/>
</dbReference>
<dbReference type="SUPFAM" id="SSF52540">
    <property type="entry name" value="P-loop containing nucleoside triphosphate hydrolases"/>
    <property type="match status" value="1"/>
</dbReference>
<evidence type="ECO:0000313" key="3">
    <source>
        <dbReference type="Proteomes" id="UP000758168"/>
    </source>
</evidence>